<dbReference type="EMBL" id="JAYMYS010000001">
    <property type="protein sequence ID" value="KAK7411457.1"/>
    <property type="molecule type" value="Genomic_DNA"/>
</dbReference>
<dbReference type="GO" id="GO:0030246">
    <property type="term" value="F:carbohydrate binding"/>
    <property type="evidence" value="ECO:0007669"/>
    <property type="project" value="InterPro"/>
</dbReference>
<dbReference type="Gene3D" id="2.70.98.10">
    <property type="match status" value="1"/>
</dbReference>
<proteinExistence type="predicted"/>
<accession>A0AAN9T3D4</accession>
<comment type="caution">
    <text evidence="1">The sequence shown here is derived from an EMBL/GenBank/DDBJ whole genome shotgun (WGS) entry which is preliminary data.</text>
</comment>
<dbReference type="InterPro" id="IPR014718">
    <property type="entry name" value="GH-type_carb-bd"/>
</dbReference>
<dbReference type="SUPFAM" id="SSF74650">
    <property type="entry name" value="Galactose mutarotase-like"/>
    <property type="match status" value="1"/>
</dbReference>
<organism evidence="1 2">
    <name type="scientific">Psophocarpus tetragonolobus</name>
    <name type="common">Winged bean</name>
    <name type="synonym">Dolichos tetragonolobus</name>
    <dbReference type="NCBI Taxonomy" id="3891"/>
    <lineage>
        <taxon>Eukaryota</taxon>
        <taxon>Viridiplantae</taxon>
        <taxon>Streptophyta</taxon>
        <taxon>Embryophyta</taxon>
        <taxon>Tracheophyta</taxon>
        <taxon>Spermatophyta</taxon>
        <taxon>Magnoliopsida</taxon>
        <taxon>eudicotyledons</taxon>
        <taxon>Gunneridae</taxon>
        <taxon>Pentapetalae</taxon>
        <taxon>rosids</taxon>
        <taxon>fabids</taxon>
        <taxon>Fabales</taxon>
        <taxon>Fabaceae</taxon>
        <taxon>Papilionoideae</taxon>
        <taxon>50 kb inversion clade</taxon>
        <taxon>NPAAA clade</taxon>
        <taxon>indigoferoid/millettioid clade</taxon>
        <taxon>Phaseoleae</taxon>
        <taxon>Psophocarpus</taxon>
    </lineage>
</organism>
<dbReference type="Pfam" id="PF01263">
    <property type="entry name" value="Aldose_epim"/>
    <property type="match status" value="1"/>
</dbReference>
<dbReference type="InterPro" id="IPR011013">
    <property type="entry name" value="Gal_mutarotase_sf_dom"/>
</dbReference>
<dbReference type="PANTHER" id="PTHR10091">
    <property type="entry name" value="ALDOSE-1-EPIMERASE"/>
    <property type="match status" value="1"/>
</dbReference>
<dbReference type="GO" id="GO:0006006">
    <property type="term" value="P:glucose metabolic process"/>
    <property type="evidence" value="ECO:0007669"/>
    <property type="project" value="TreeGrafter"/>
</dbReference>
<evidence type="ECO:0000313" key="1">
    <source>
        <dbReference type="EMBL" id="KAK7411457.1"/>
    </source>
</evidence>
<dbReference type="PANTHER" id="PTHR10091:SF3">
    <property type="entry name" value="ALDOSE 1-EPIMERASE"/>
    <property type="match status" value="1"/>
</dbReference>
<evidence type="ECO:0000313" key="2">
    <source>
        <dbReference type="Proteomes" id="UP001386955"/>
    </source>
</evidence>
<dbReference type="GO" id="GO:0033499">
    <property type="term" value="P:galactose catabolic process via UDP-galactose, Leloir pathway"/>
    <property type="evidence" value="ECO:0007669"/>
    <property type="project" value="TreeGrafter"/>
</dbReference>
<dbReference type="GO" id="GO:0004034">
    <property type="term" value="F:aldose 1-epimerase activity"/>
    <property type="evidence" value="ECO:0007669"/>
    <property type="project" value="TreeGrafter"/>
</dbReference>
<keyword evidence="2" id="KW-1185">Reference proteome</keyword>
<dbReference type="AlphaFoldDB" id="A0AAN9T3D4"/>
<gene>
    <name evidence="1" type="ORF">VNO78_02890</name>
</gene>
<sequence>MRQKYEWLIGEEEGNLDDITLGYDDIEQYKISRRCNLIVDLLAYLSWDPGFVFFVDRSVFALMVLKEDSPKSELSFYCVLFPSMVVASFKFLVQRSPVDQKLIPTGKFESLKGTPYDFLEPREVGSRINDLAGLYDMSYVLDGSGSQNFRKVVIVREKVSGRKLEIVHPGETYKHYMVYRITAS</sequence>
<protein>
    <submittedName>
        <fullName evidence="1">Uncharacterized protein</fullName>
    </submittedName>
</protein>
<dbReference type="InterPro" id="IPR008183">
    <property type="entry name" value="Aldose_1/G6P_1-epimerase"/>
</dbReference>
<reference evidence="1 2" key="1">
    <citation type="submission" date="2024-01" db="EMBL/GenBank/DDBJ databases">
        <title>The genomes of 5 underutilized Papilionoideae crops provide insights into root nodulation and disease resistanc.</title>
        <authorList>
            <person name="Jiang F."/>
        </authorList>
    </citation>
    <scope>NUCLEOTIDE SEQUENCE [LARGE SCALE GENOMIC DNA]</scope>
    <source>
        <strain evidence="1">DUOXIRENSHENG_FW03</strain>
        <tissue evidence="1">Leaves</tissue>
    </source>
</reference>
<name>A0AAN9T3D4_PSOTE</name>
<dbReference type="Proteomes" id="UP001386955">
    <property type="component" value="Unassembled WGS sequence"/>
</dbReference>